<dbReference type="AlphaFoldDB" id="A0A8J6PWY8"/>
<reference evidence="1 2" key="1">
    <citation type="journal article" date="2018" name="J. Microbiol.">
        <title>Aestuariibaculum marinum sp. nov., a marine bacterium isolated from seawater in South Korea.</title>
        <authorList>
            <person name="Choi J."/>
            <person name="Lee D."/>
            <person name="Jang J.H."/>
            <person name="Cha S."/>
            <person name="Seo T."/>
        </authorList>
    </citation>
    <scope>NUCLEOTIDE SEQUENCE [LARGE SCALE GENOMIC DNA]</scope>
    <source>
        <strain evidence="1 2">IP7</strain>
    </source>
</reference>
<evidence type="ECO:0000313" key="1">
    <source>
        <dbReference type="EMBL" id="MBD0822630.1"/>
    </source>
</evidence>
<organism evidence="1 2">
    <name type="scientific">Aestuariibaculum marinum</name>
    <dbReference type="NCBI Taxonomy" id="2683592"/>
    <lineage>
        <taxon>Bacteria</taxon>
        <taxon>Pseudomonadati</taxon>
        <taxon>Bacteroidota</taxon>
        <taxon>Flavobacteriia</taxon>
        <taxon>Flavobacteriales</taxon>
        <taxon>Flavobacteriaceae</taxon>
    </lineage>
</organism>
<dbReference type="EMBL" id="JACVXD010000001">
    <property type="protein sequence ID" value="MBD0822630.1"/>
    <property type="molecule type" value="Genomic_DNA"/>
</dbReference>
<name>A0A8J6PWY8_9FLAO</name>
<comment type="caution">
    <text evidence="1">The sequence shown here is derived from an EMBL/GenBank/DDBJ whole genome shotgun (WGS) entry which is preliminary data.</text>
</comment>
<gene>
    <name evidence="1" type="ORF">ICJ85_01235</name>
</gene>
<accession>A0A8J6PWY8</accession>
<proteinExistence type="predicted"/>
<dbReference type="Proteomes" id="UP000621516">
    <property type="component" value="Unassembled WGS sequence"/>
</dbReference>
<keyword evidence="2" id="KW-1185">Reference proteome</keyword>
<evidence type="ECO:0000313" key="2">
    <source>
        <dbReference type="Proteomes" id="UP000621516"/>
    </source>
</evidence>
<dbReference type="RefSeq" id="WP_188221946.1">
    <property type="nucleotide sequence ID" value="NZ_JACVXD010000001.1"/>
</dbReference>
<sequence>MDLTGKCKKDFEKWYNEEYFFGVELAFIEIDSLTKLSMQFGVYVDFFDSVGINITLYQLDFQTWFGYSISHFEKLIKHERGIWRRNQARTESIIKANEIYNSRQ</sequence>
<protein>
    <submittedName>
        <fullName evidence="1">Uncharacterized protein</fullName>
    </submittedName>
</protein>